<evidence type="ECO:0000256" key="2">
    <source>
        <dbReference type="ARBA" id="ARBA00009053"/>
    </source>
</evidence>
<dbReference type="EMBL" id="JAKOGI010001446">
    <property type="protein sequence ID" value="KAJ8425587.1"/>
    <property type="molecule type" value="Genomic_DNA"/>
</dbReference>
<protein>
    <recommendedName>
        <fullName evidence="10">Transcription factor CBF/NF-Y/archaeal histone domain-containing protein</fullName>
    </recommendedName>
</protein>
<name>A0A9Q1GQ82_9CARY</name>
<keyword evidence="5" id="KW-0238">DNA-binding</keyword>
<accession>A0A9Q1GQ82</accession>
<dbReference type="GO" id="GO:0016602">
    <property type="term" value="C:CCAAT-binding factor complex"/>
    <property type="evidence" value="ECO:0007669"/>
    <property type="project" value="InterPro"/>
</dbReference>
<dbReference type="CDD" id="cd22907">
    <property type="entry name" value="HFD_NFYB"/>
    <property type="match status" value="1"/>
</dbReference>
<keyword evidence="6" id="KW-0010">Activator</keyword>
<dbReference type="OrthoDB" id="386949at2759"/>
<dbReference type="PRINTS" id="PR00615">
    <property type="entry name" value="CCAATSUBUNTA"/>
</dbReference>
<comment type="similarity">
    <text evidence="2">Belongs to the NFYB/HAP3 subunit family.</text>
</comment>
<dbReference type="InterPro" id="IPR009072">
    <property type="entry name" value="Histone-fold"/>
</dbReference>
<keyword evidence="4" id="KW-0805">Transcription regulation</keyword>
<evidence type="ECO:0000256" key="9">
    <source>
        <dbReference type="SAM" id="MobiDB-lite"/>
    </source>
</evidence>
<organism evidence="11 12">
    <name type="scientific">Carnegiea gigantea</name>
    <dbReference type="NCBI Taxonomy" id="171969"/>
    <lineage>
        <taxon>Eukaryota</taxon>
        <taxon>Viridiplantae</taxon>
        <taxon>Streptophyta</taxon>
        <taxon>Embryophyta</taxon>
        <taxon>Tracheophyta</taxon>
        <taxon>Spermatophyta</taxon>
        <taxon>Magnoliopsida</taxon>
        <taxon>eudicotyledons</taxon>
        <taxon>Gunneridae</taxon>
        <taxon>Pentapetalae</taxon>
        <taxon>Caryophyllales</taxon>
        <taxon>Cactineae</taxon>
        <taxon>Cactaceae</taxon>
        <taxon>Cactoideae</taxon>
        <taxon>Echinocereeae</taxon>
        <taxon>Carnegiea</taxon>
    </lineage>
</organism>
<evidence type="ECO:0000313" key="11">
    <source>
        <dbReference type="EMBL" id="KAJ8425587.1"/>
    </source>
</evidence>
<feature type="region of interest" description="Disordered" evidence="9">
    <location>
        <begin position="1"/>
        <end position="62"/>
    </location>
</feature>
<evidence type="ECO:0000256" key="7">
    <source>
        <dbReference type="ARBA" id="ARBA00023163"/>
    </source>
</evidence>
<evidence type="ECO:0000256" key="4">
    <source>
        <dbReference type="ARBA" id="ARBA00023015"/>
    </source>
</evidence>
<feature type="region of interest" description="Disordered" evidence="9">
    <location>
        <begin position="203"/>
        <end position="300"/>
    </location>
</feature>
<feature type="compositionally biased region" description="Polar residues" evidence="9">
    <location>
        <begin position="290"/>
        <end position="300"/>
    </location>
</feature>
<dbReference type="Proteomes" id="UP001153076">
    <property type="component" value="Unassembled WGS sequence"/>
</dbReference>
<dbReference type="GO" id="GO:0009738">
    <property type="term" value="P:abscisic acid-activated signaling pathway"/>
    <property type="evidence" value="ECO:0007669"/>
    <property type="project" value="UniProtKB-KW"/>
</dbReference>
<reference evidence="11" key="1">
    <citation type="submission" date="2022-04" db="EMBL/GenBank/DDBJ databases">
        <title>Carnegiea gigantea Genome sequencing and assembly v2.</title>
        <authorList>
            <person name="Copetti D."/>
            <person name="Sanderson M.J."/>
            <person name="Burquez A."/>
            <person name="Wojciechowski M.F."/>
        </authorList>
    </citation>
    <scope>NUCLEOTIDE SEQUENCE</scope>
    <source>
        <strain evidence="11">SGP5-SGP5p</strain>
        <tissue evidence="11">Aerial part</tissue>
    </source>
</reference>
<gene>
    <name evidence="11" type="ORF">Cgig2_011790</name>
</gene>
<keyword evidence="3" id="KW-0938">Abscisic acid signaling pathway</keyword>
<evidence type="ECO:0000256" key="6">
    <source>
        <dbReference type="ARBA" id="ARBA00023159"/>
    </source>
</evidence>
<dbReference type="SUPFAM" id="SSF47113">
    <property type="entry name" value="Histone-fold"/>
    <property type="match status" value="1"/>
</dbReference>
<keyword evidence="7" id="KW-0804">Transcription</keyword>
<evidence type="ECO:0000259" key="10">
    <source>
        <dbReference type="Pfam" id="PF00808"/>
    </source>
</evidence>
<evidence type="ECO:0000256" key="8">
    <source>
        <dbReference type="ARBA" id="ARBA00023242"/>
    </source>
</evidence>
<keyword evidence="12" id="KW-1185">Reference proteome</keyword>
<feature type="compositionally biased region" description="Low complexity" evidence="9">
    <location>
        <begin position="1"/>
        <end position="27"/>
    </location>
</feature>
<evidence type="ECO:0000313" key="12">
    <source>
        <dbReference type="Proteomes" id="UP001153076"/>
    </source>
</evidence>
<dbReference type="Gene3D" id="1.10.20.10">
    <property type="entry name" value="Histone, subunit A"/>
    <property type="match status" value="1"/>
</dbReference>
<dbReference type="PANTHER" id="PTHR11064">
    <property type="entry name" value="CCAAT-BINDING TRANSCRIPTION FACTOR-RELATED"/>
    <property type="match status" value="1"/>
</dbReference>
<dbReference type="Pfam" id="PF00808">
    <property type="entry name" value="CBFD_NFYB_HMF"/>
    <property type="match status" value="1"/>
</dbReference>
<evidence type="ECO:0000256" key="3">
    <source>
        <dbReference type="ARBA" id="ARBA00022682"/>
    </source>
</evidence>
<feature type="compositionally biased region" description="Low complexity" evidence="9">
    <location>
        <begin position="37"/>
        <end position="51"/>
    </location>
</feature>
<dbReference type="GO" id="GO:0001228">
    <property type="term" value="F:DNA-binding transcription activator activity, RNA polymerase II-specific"/>
    <property type="evidence" value="ECO:0007669"/>
    <property type="project" value="InterPro"/>
</dbReference>
<sequence length="329" mass="35627">MEGRSSSNNTTNNPNPNPSRNNGKAPATPSPPPPTAPSSSNQNATPRSSGLPPTPPSSLTCREQDHYMPIANVVRIMRRALPPHAKISDEAKETVQECVSEFIAFVTEEANERCRKENRKTITGEDLLWAVGRLGFDDYLDPLKTYLKRYRESEAVGLGKIEMVSRQRRHANRAAGMQIQGSSASHQPLARIGAGVMSNPTLMPPLPPMINPQHQSRMISPLQNPGYFNDGSNPNPNPNPNPSSNAGFNSAATIGGEHGPNPNPKPNPTPYASFNLRGGNSDGLGGFNVPSPSTPSAGSESDMSFFDLLNQFRLPRMWPSVFTYLAFGD</sequence>
<keyword evidence="8" id="KW-0539">Nucleus</keyword>
<evidence type="ECO:0000256" key="1">
    <source>
        <dbReference type="ARBA" id="ARBA00004123"/>
    </source>
</evidence>
<dbReference type="GO" id="GO:0046982">
    <property type="term" value="F:protein heterodimerization activity"/>
    <property type="evidence" value="ECO:0007669"/>
    <property type="project" value="InterPro"/>
</dbReference>
<evidence type="ECO:0000256" key="5">
    <source>
        <dbReference type="ARBA" id="ARBA00023125"/>
    </source>
</evidence>
<dbReference type="FunFam" id="1.10.20.10:FF:000049">
    <property type="entry name" value="Nuclear transcription factor Y subunit B-6"/>
    <property type="match status" value="1"/>
</dbReference>
<dbReference type="AlphaFoldDB" id="A0A9Q1GQ82"/>
<comment type="caution">
    <text evidence="11">The sequence shown here is derived from an EMBL/GenBank/DDBJ whole genome shotgun (WGS) entry which is preliminary data.</text>
</comment>
<dbReference type="PANTHER" id="PTHR11064:SF196">
    <property type="entry name" value="NUCLEAR TRANSCRIPTION FACTOR Y SUBUNIT B-6"/>
    <property type="match status" value="1"/>
</dbReference>
<feature type="compositionally biased region" description="Polar residues" evidence="9">
    <location>
        <begin position="212"/>
        <end position="223"/>
    </location>
</feature>
<feature type="domain" description="Transcription factor CBF/NF-Y/archaeal histone" evidence="10">
    <location>
        <begin position="68"/>
        <end position="131"/>
    </location>
</feature>
<dbReference type="InterPro" id="IPR027113">
    <property type="entry name" value="Transc_fact_NFYB/HAP3"/>
</dbReference>
<comment type="subcellular location">
    <subcellularLocation>
        <location evidence="1">Nucleus</location>
    </subcellularLocation>
</comment>
<dbReference type="GO" id="GO:0000978">
    <property type="term" value="F:RNA polymerase II cis-regulatory region sequence-specific DNA binding"/>
    <property type="evidence" value="ECO:0007669"/>
    <property type="project" value="TreeGrafter"/>
</dbReference>
<dbReference type="InterPro" id="IPR003958">
    <property type="entry name" value="CBFA_NFYB_domain"/>
</dbReference>
<proteinExistence type="inferred from homology"/>